<protein>
    <submittedName>
        <fullName evidence="2">Sex pilus assembly and mating pair formation protein TrbC</fullName>
    </submittedName>
</protein>
<name>A0A5M3PTW2_9GAMM</name>
<feature type="chain" id="PRO_5024443371" evidence="1">
    <location>
        <begin position="24"/>
        <end position="255"/>
    </location>
</feature>
<dbReference type="InterPro" id="IPR019106">
    <property type="entry name" value="T4SS_TrbC"/>
</dbReference>
<accession>A0A5M3PTW2</accession>
<evidence type="ECO:0000313" key="2">
    <source>
        <dbReference type="EMBL" id="GBO86304.1"/>
    </source>
</evidence>
<reference evidence="2 3" key="1">
    <citation type="journal article" date="2019" name="J. Gen. Appl. Microbiol.">
        <title>Aerobic degradation of cis-dichloroethene by the marine bacterium Marinobacter salsuginis strain 5N-3.</title>
        <authorList>
            <person name="Inoue Y."/>
            <person name="Fukunaga Y."/>
            <person name="Katsumata H."/>
            <person name="Ohji S."/>
            <person name="Hosoyama A."/>
            <person name="Mori K."/>
            <person name="Ando K."/>
        </authorList>
    </citation>
    <scope>NUCLEOTIDE SEQUENCE [LARGE SCALE GENOMIC DNA]</scope>
    <source>
        <strain evidence="2 3">5N-3</strain>
    </source>
</reference>
<comment type="caution">
    <text evidence="2">The sequence shown here is derived from an EMBL/GenBank/DDBJ whole genome shotgun (WGS) entry which is preliminary data.</text>
</comment>
<dbReference type="RefSeq" id="WP_153634983.1">
    <property type="nucleotide sequence ID" value="NZ_BGZH01000006.1"/>
</dbReference>
<organism evidence="2 3">
    <name type="scientific">Marinobacter salsuginis</name>
    <dbReference type="NCBI Taxonomy" id="418719"/>
    <lineage>
        <taxon>Bacteria</taxon>
        <taxon>Pseudomonadati</taxon>
        <taxon>Pseudomonadota</taxon>
        <taxon>Gammaproteobacteria</taxon>
        <taxon>Pseudomonadales</taxon>
        <taxon>Marinobacteraceae</taxon>
        <taxon>Marinobacter</taxon>
    </lineage>
</organism>
<dbReference type="AlphaFoldDB" id="A0A5M3PTW2"/>
<keyword evidence="3" id="KW-1185">Reference proteome</keyword>
<sequence>MFLIKSNLGFALTLCLMSPLASAESDAIPTLPDQINVPEEYLAIAKQAKERVMDSPAMKARVSEVMQEVNSDQWQARKNEFLSLLRADAGLDAGDPENPDPKATGSRALLFVSSSIPEITLRNYARDLEKVGGVMVMRGMIGGLKKTQPTMEFMAKVLRKNPTCEGPKCAMRGLDVVIDPIQFRNHNITKVPALVVEQNFDFQSYCEKGAATPGMQLPVVYGDSSLQSLLKRLTTMTGGAPAESILAKLENPNAQ</sequence>
<dbReference type="EMBL" id="BGZH01000006">
    <property type="protein sequence ID" value="GBO86304.1"/>
    <property type="molecule type" value="Genomic_DNA"/>
</dbReference>
<dbReference type="Proteomes" id="UP000340077">
    <property type="component" value="Unassembled WGS sequence"/>
</dbReference>
<gene>
    <name evidence="2" type="ORF">MS5N3_37550</name>
</gene>
<feature type="signal peptide" evidence="1">
    <location>
        <begin position="1"/>
        <end position="23"/>
    </location>
</feature>
<keyword evidence="1" id="KW-0732">Signal</keyword>
<evidence type="ECO:0000313" key="3">
    <source>
        <dbReference type="Proteomes" id="UP000340077"/>
    </source>
</evidence>
<proteinExistence type="predicted"/>
<evidence type="ECO:0000256" key="1">
    <source>
        <dbReference type="SAM" id="SignalP"/>
    </source>
</evidence>
<dbReference type="Pfam" id="PF09673">
    <property type="entry name" value="TrbC_Ftype"/>
    <property type="match status" value="1"/>
</dbReference>